<evidence type="ECO:0000256" key="11">
    <source>
        <dbReference type="ARBA" id="ARBA00023136"/>
    </source>
</evidence>
<name>A0A1J5QZ51_9ZZZZ</name>
<comment type="similarity">
    <text evidence="2">Belongs to the HAK/KUP transporter (TC 2.A.72) family.</text>
</comment>
<comment type="caution">
    <text evidence="15">The sequence shown here is derived from an EMBL/GenBank/DDBJ whole genome shotgun (WGS) entry which is preliminary data.</text>
</comment>
<dbReference type="Pfam" id="PF22776">
    <property type="entry name" value="K_trans_C"/>
    <property type="match status" value="1"/>
</dbReference>
<evidence type="ECO:0000256" key="5">
    <source>
        <dbReference type="ARBA" id="ARBA00022538"/>
    </source>
</evidence>
<dbReference type="EMBL" id="MLJW01000353">
    <property type="protein sequence ID" value="OIQ88896.1"/>
    <property type="molecule type" value="Genomic_DNA"/>
</dbReference>
<sequence>MEKKSNLRALAMGAIGVVYGDIGTSPLYTLHEVFAGSHPIAISPENVLAILSLIFWSLIFVVSVKYVAFIMRAENHGEGGIMALMALALRTSEGHPKNERWIVILGIFGAALFYGDGVITPAISVLSAVEGIEIATPAFKPYVIPITLGVLFALFWLQKRGTASIGALFGPIMCVWFTTLAVLGILNILHEPSVMQAINPMHALHFISAHKTAAFLSLGGVVLALTGAEALYADMGHFGRQPIQVAWFWFVLPALTLNYFGQGALLLHDARTVANPFYLLAPAWALYPMIVLATTATIIASQAVISGAYSITKQAMQLGYAPRMNVMHTSEETSGQIYLPFINWSLLVAIFILVLNFKSSTSLGAAYGIAVTGTMVITTILAFVVVRKLWGWSLFTGALVIGFLMVIDFAYFSANAIKIEEGGWVPLAMGLLAYTLMMTWHKGRALHLKRIREEGDELEAFMNMMKDHPPFRPEGTAVYMTTHTSGVPHALLHNLYHNQVLHQNILLVTTRTADIPHVKTDEQVKVEHLHSGFHRISVSYGFKDEIDIPHALELSREQGIDYEPMRASFFLGRDTLIPKTHSELPYWRELLYIWMFKNAGDATAYFKIPPNRVIELGTQRIL</sequence>
<feature type="transmembrane region" description="Helical" evidence="12">
    <location>
        <begin position="363"/>
        <end position="385"/>
    </location>
</feature>
<dbReference type="GO" id="GO:0015079">
    <property type="term" value="F:potassium ion transmembrane transporter activity"/>
    <property type="evidence" value="ECO:0007669"/>
    <property type="project" value="InterPro"/>
</dbReference>
<feature type="transmembrane region" description="Helical" evidence="12">
    <location>
        <begin position="392"/>
        <end position="412"/>
    </location>
</feature>
<dbReference type="GO" id="GO:0016020">
    <property type="term" value="C:membrane"/>
    <property type="evidence" value="ECO:0007669"/>
    <property type="project" value="UniProtKB-SubCell"/>
</dbReference>
<feature type="domain" description="K+ potassium transporter C-terminal" evidence="14">
    <location>
        <begin position="475"/>
        <end position="619"/>
    </location>
</feature>
<feature type="transmembrane region" description="Helical" evidence="12">
    <location>
        <begin position="7"/>
        <end position="28"/>
    </location>
</feature>
<feature type="transmembrane region" description="Helical" evidence="12">
    <location>
        <begin position="169"/>
        <end position="189"/>
    </location>
</feature>
<proteinExistence type="inferred from homology"/>
<dbReference type="InterPro" id="IPR053951">
    <property type="entry name" value="K_trans_N"/>
</dbReference>
<gene>
    <name evidence="15" type="primary">kup_14</name>
    <name evidence="15" type="ORF">GALL_292220</name>
</gene>
<feature type="transmembrane region" description="Helical" evidence="12">
    <location>
        <begin position="209"/>
        <end position="233"/>
    </location>
</feature>
<dbReference type="Pfam" id="PF02705">
    <property type="entry name" value="K_trans"/>
    <property type="match status" value="1"/>
</dbReference>
<dbReference type="GO" id="GO:0015293">
    <property type="term" value="F:symporter activity"/>
    <property type="evidence" value="ECO:0007669"/>
    <property type="project" value="UniProtKB-KW"/>
</dbReference>
<accession>A0A1J5QZ51</accession>
<keyword evidence="5" id="KW-0633">Potassium transport</keyword>
<evidence type="ECO:0000256" key="2">
    <source>
        <dbReference type="ARBA" id="ARBA00007019"/>
    </source>
</evidence>
<dbReference type="InterPro" id="IPR053952">
    <property type="entry name" value="K_trans_C"/>
</dbReference>
<dbReference type="InterPro" id="IPR003855">
    <property type="entry name" value="K+_transporter"/>
</dbReference>
<dbReference type="PANTHER" id="PTHR30540:SF79">
    <property type="entry name" value="LOW AFFINITY POTASSIUM TRANSPORT SYSTEM PROTEIN KUP"/>
    <property type="match status" value="1"/>
</dbReference>
<feature type="transmembrane region" description="Helical" evidence="12">
    <location>
        <begin position="337"/>
        <end position="357"/>
    </location>
</feature>
<keyword evidence="7" id="KW-0769">Symport</keyword>
<evidence type="ECO:0000256" key="9">
    <source>
        <dbReference type="ARBA" id="ARBA00022989"/>
    </source>
</evidence>
<evidence type="ECO:0000256" key="3">
    <source>
        <dbReference type="ARBA" id="ARBA00022448"/>
    </source>
</evidence>
<evidence type="ECO:0000259" key="14">
    <source>
        <dbReference type="Pfam" id="PF22776"/>
    </source>
</evidence>
<keyword evidence="4" id="KW-1003">Cell membrane</keyword>
<comment type="subcellular location">
    <subcellularLocation>
        <location evidence="1">Membrane</location>
        <topology evidence="1">Multi-pass membrane protein</topology>
    </subcellularLocation>
</comment>
<feature type="transmembrane region" description="Helical" evidence="12">
    <location>
        <begin position="285"/>
        <end position="309"/>
    </location>
</feature>
<dbReference type="PANTHER" id="PTHR30540">
    <property type="entry name" value="OSMOTIC STRESS POTASSIUM TRANSPORTER"/>
    <property type="match status" value="1"/>
</dbReference>
<feature type="transmembrane region" description="Helical" evidence="12">
    <location>
        <begin position="48"/>
        <end position="68"/>
    </location>
</feature>
<evidence type="ECO:0000256" key="7">
    <source>
        <dbReference type="ARBA" id="ARBA00022847"/>
    </source>
</evidence>
<keyword evidence="8" id="KW-0630">Potassium</keyword>
<evidence type="ECO:0000256" key="8">
    <source>
        <dbReference type="ARBA" id="ARBA00022958"/>
    </source>
</evidence>
<evidence type="ECO:0000256" key="12">
    <source>
        <dbReference type="SAM" id="Phobius"/>
    </source>
</evidence>
<reference evidence="15" key="1">
    <citation type="submission" date="2016-10" db="EMBL/GenBank/DDBJ databases">
        <title>Sequence of Gallionella enrichment culture.</title>
        <authorList>
            <person name="Poehlein A."/>
            <person name="Muehling M."/>
            <person name="Daniel R."/>
        </authorList>
    </citation>
    <scope>NUCLEOTIDE SEQUENCE</scope>
</reference>
<evidence type="ECO:0000259" key="13">
    <source>
        <dbReference type="Pfam" id="PF02705"/>
    </source>
</evidence>
<evidence type="ECO:0000256" key="4">
    <source>
        <dbReference type="ARBA" id="ARBA00022475"/>
    </source>
</evidence>
<keyword evidence="11 12" id="KW-0472">Membrane</keyword>
<evidence type="ECO:0000256" key="6">
    <source>
        <dbReference type="ARBA" id="ARBA00022692"/>
    </source>
</evidence>
<evidence type="ECO:0000256" key="10">
    <source>
        <dbReference type="ARBA" id="ARBA00023065"/>
    </source>
</evidence>
<dbReference type="HAMAP" id="MF_01522">
    <property type="entry name" value="Kup"/>
    <property type="match status" value="1"/>
</dbReference>
<keyword evidence="10" id="KW-0406">Ion transport</keyword>
<evidence type="ECO:0000313" key="15">
    <source>
        <dbReference type="EMBL" id="OIQ88896.1"/>
    </source>
</evidence>
<protein>
    <submittedName>
        <fullName evidence="15">Low affinity potassium transport system protein kup</fullName>
    </submittedName>
</protein>
<feature type="transmembrane region" description="Helical" evidence="12">
    <location>
        <begin position="424"/>
        <end position="440"/>
    </location>
</feature>
<feature type="transmembrane region" description="Helical" evidence="12">
    <location>
        <begin position="245"/>
        <end position="265"/>
    </location>
</feature>
<organism evidence="15">
    <name type="scientific">mine drainage metagenome</name>
    <dbReference type="NCBI Taxonomy" id="410659"/>
    <lineage>
        <taxon>unclassified sequences</taxon>
        <taxon>metagenomes</taxon>
        <taxon>ecological metagenomes</taxon>
    </lineage>
</organism>
<evidence type="ECO:0000256" key="1">
    <source>
        <dbReference type="ARBA" id="ARBA00004141"/>
    </source>
</evidence>
<keyword evidence="9 12" id="KW-1133">Transmembrane helix</keyword>
<feature type="domain" description="K+ potassium transporter integral membrane" evidence="13">
    <location>
        <begin position="10"/>
        <end position="463"/>
    </location>
</feature>
<keyword evidence="3" id="KW-0813">Transport</keyword>
<dbReference type="AlphaFoldDB" id="A0A1J5QZ51"/>
<feature type="transmembrane region" description="Helical" evidence="12">
    <location>
        <begin position="101"/>
        <end position="126"/>
    </location>
</feature>
<keyword evidence="6 12" id="KW-0812">Transmembrane</keyword>
<dbReference type="InterPro" id="IPR023051">
    <property type="entry name" value="Kup"/>
</dbReference>
<feature type="transmembrane region" description="Helical" evidence="12">
    <location>
        <begin position="138"/>
        <end position="157"/>
    </location>
</feature>